<sequence length="126" mass="14613">MCLLDKIKQLAAAHHDIDVLWLYGSRARNSADQNSDYDLAVLFSSFHHDVLERRLRPELLAMDWQQALGCSLSVIDITQVSVPLAYTVVQDNCVLLSKDDFKQLETERIIMSKWDIDYQHHLKHYA</sequence>
<accession>A0ABV1RJU6</accession>
<comment type="caution">
    <text evidence="2">The sequence shown here is derived from an EMBL/GenBank/DDBJ whole genome shotgun (WGS) entry which is preliminary data.</text>
</comment>
<gene>
    <name evidence="2" type="ORF">ABS311_15145</name>
</gene>
<organism evidence="2 3">
    <name type="scientific">Catenovulum sediminis</name>
    <dbReference type="NCBI Taxonomy" id="1740262"/>
    <lineage>
        <taxon>Bacteria</taxon>
        <taxon>Pseudomonadati</taxon>
        <taxon>Pseudomonadota</taxon>
        <taxon>Gammaproteobacteria</taxon>
        <taxon>Alteromonadales</taxon>
        <taxon>Alteromonadaceae</taxon>
        <taxon>Catenovulum</taxon>
    </lineage>
</organism>
<dbReference type="SUPFAM" id="SSF81301">
    <property type="entry name" value="Nucleotidyltransferase"/>
    <property type="match status" value="1"/>
</dbReference>
<feature type="domain" description="Polymerase beta nucleotidyltransferase" evidence="1">
    <location>
        <begin position="6"/>
        <end position="100"/>
    </location>
</feature>
<dbReference type="PANTHER" id="PTHR43852">
    <property type="entry name" value="NUCLEOTIDYLTRANSFERASE"/>
    <property type="match status" value="1"/>
</dbReference>
<dbReference type="Pfam" id="PF18765">
    <property type="entry name" value="Polbeta"/>
    <property type="match status" value="1"/>
</dbReference>
<dbReference type="InterPro" id="IPR041633">
    <property type="entry name" value="Polbeta"/>
</dbReference>
<dbReference type="PANTHER" id="PTHR43852:SF3">
    <property type="entry name" value="NUCLEOTIDYLTRANSFERASE"/>
    <property type="match status" value="1"/>
</dbReference>
<dbReference type="CDD" id="cd05403">
    <property type="entry name" value="NT_KNTase_like"/>
    <property type="match status" value="1"/>
</dbReference>
<keyword evidence="3" id="KW-1185">Reference proteome</keyword>
<protein>
    <submittedName>
        <fullName evidence="2">Nucleotidyltransferase domain-containing protein</fullName>
    </submittedName>
</protein>
<dbReference type="InterPro" id="IPR052930">
    <property type="entry name" value="TA_antitoxin_MntA"/>
</dbReference>
<dbReference type="NCBIfam" id="NF047752">
    <property type="entry name" value="MntA_antitoxin"/>
    <property type="match status" value="1"/>
</dbReference>
<dbReference type="RefSeq" id="WP_143872837.1">
    <property type="nucleotide sequence ID" value="NZ_JBELOE010000255.1"/>
</dbReference>
<reference evidence="2 3" key="1">
    <citation type="submission" date="2024-06" db="EMBL/GenBank/DDBJ databases">
        <authorList>
            <person name="Chen R.Y."/>
        </authorList>
    </citation>
    <scope>NUCLEOTIDE SEQUENCE [LARGE SCALE GENOMIC DNA]</scope>
    <source>
        <strain evidence="2 3">D2</strain>
    </source>
</reference>
<dbReference type="Gene3D" id="3.30.460.10">
    <property type="entry name" value="Beta Polymerase, domain 2"/>
    <property type="match status" value="1"/>
</dbReference>
<evidence type="ECO:0000313" key="3">
    <source>
        <dbReference type="Proteomes" id="UP001467690"/>
    </source>
</evidence>
<dbReference type="Proteomes" id="UP001467690">
    <property type="component" value="Unassembled WGS sequence"/>
</dbReference>
<evidence type="ECO:0000313" key="2">
    <source>
        <dbReference type="EMBL" id="MER2493217.1"/>
    </source>
</evidence>
<dbReference type="InterPro" id="IPR043519">
    <property type="entry name" value="NT_sf"/>
</dbReference>
<proteinExistence type="predicted"/>
<evidence type="ECO:0000259" key="1">
    <source>
        <dbReference type="Pfam" id="PF18765"/>
    </source>
</evidence>
<name>A0ABV1RJU6_9ALTE</name>
<dbReference type="EMBL" id="JBELOE010000255">
    <property type="protein sequence ID" value="MER2493217.1"/>
    <property type="molecule type" value="Genomic_DNA"/>
</dbReference>